<sequence length="344" mass="39240">MTQVQAAQNQHYVPKFLLRNFLVDPKKEQVHVFSKSSGRGFTTSIKNIMAERRFHEFSIDENYLASFEESVCRVEDMLLPAYRSVVENRRFDGTPDQKAHLAMLMAFQFLRTRSQRDQFAHLERQLADRLNQRGVSIEDIEGYEPLTDDVLREQHIRFMRDAAGEFAQIIGAKDFLLIKAPKGRQFYLSDNPVTIHNNQPQDGLRSNMGLSCEGIEIYMPLTSDLQLCAWCPSILENIKARNVESNRQLATIILSPAMVNVANPTLLQEQLAQLRKYRANFENTLSRAAEGVPLSASNENMDFLNALQIGQAREHLICQKADFDLAKRFVAENPNFTGGRISIS</sequence>
<protein>
    <submittedName>
        <fullName evidence="1">DUF4238 domain-containing protein</fullName>
    </submittedName>
</protein>
<organism evidence="1 2">
    <name type="scientific">Thioclava litoralis</name>
    <dbReference type="NCBI Taxonomy" id="3076557"/>
    <lineage>
        <taxon>Bacteria</taxon>
        <taxon>Pseudomonadati</taxon>
        <taxon>Pseudomonadota</taxon>
        <taxon>Alphaproteobacteria</taxon>
        <taxon>Rhodobacterales</taxon>
        <taxon>Paracoccaceae</taxon>
        <taxon>Thioclava</taxon>
    </lineage>
</organism>
<gene>
    <name evidence="1" type="ORF">RPE78_02115</name>
</gene>
<keyword evidence="2" id="KW-1185">Reference proteome</keyword>
<dbReference type="EMBL" id="CP135443">
    <property type="protein sequence ID" value="WRY34111.1"/>
    <property type="molecule type" value="Genomic_DNA"/>
</dbReference>
<dbReference type="RefSeq" id="WP_406721099.1">
    <property type="nucleotide sequence ID" value="NZ_CP135443.1"/>
</dbReference>
<dbReference type="InterPro" id="IPR025332">
    <property type="entry name" value="DUF4238"/>
</dbReference>
<name>A0ABZ1E2R1_9RHOB</name>
<evidence type="ECO:0000313" key="2">
    <source>
        <dbReference type="Proteomes" id="UP001623290"/>
    </source>
</evidence>
<dbReference type="Proteomes" id="UP001623290">
    <property type="component" value="Chromosome"/>
</dbReference>
<proteinExistence type="predicted"/>
<evidence type="ECO:0000313" key="1">
    <source>
        <dbReference type="EMBL" id="WRY34111.1"/>
    </source>
</evidence>
<dbReference type="Pfam" id="PF14022">
    <property type="entry name" value="DUF4238"/>
    <property type="match status" value="1"/>
</dbReference>
<reference evidence="1 2" key="1">
    <citation type="submission" date="2023-09" db="EMBL/GenBank/DDBJ databases">
        <title>Thioclava shenzhenensis sp. nov., a multidrug resistant bacteria-antagonizing species isolated from coastal seawater.</title>
        <authorList>
            <person name="Long M."/>
        </authorList>
    </citation>
    <scope>NUCLEOTIDE SEQUENCE [LARGE SCALE GENOMIC DNA]</scope>
    <source>
        <strain evidence="1 2">FTW29</strain>
    </source>
</reference>
<accession>A0ABZ1E2R1</accession>